<dbReference type="RefSeq" id="WP_216031535.1">
    <property type="nucleotide sequence ID" value="NZ_JAHKNG010000002.1"/>
</dbReference>
<sequence>MARGRLRRAWSAYRLRWKRRAILWRVLRAGRQLTPLCDRTAAIGRGDILLFATLRNEIGRLPEFLAHYRGLGVAQFLIVDNASDDGSAELLRAEADVSLWRAQGSYRDSRFGMDWLGALLLRYGHGHWCLTVDADELLVYPDCERRKLPDLTAHLEARGIPGMGALMLDLYPGGALDRAEAPAGAPLTRRLPWFDAGPYRCRIQEPRRNRWVQGGVRERVFFADRPRRAPTLNKLPLIRWHRSFAYVNSTHSMLPPRMNDLYDGPGDPRLSGVLLHSKFLPEIVAKSAEELSRRQHFADPDAYAGYHRALTRAPVLKGPDSLRYQGTRQLLDLGLMGAGDWLHPASPDA</sequence>
<gene>
    <name evidence="1" type="ORF">KNW02_01735</name>
</gene>
<proteinExistence type="predicted"/>
<evidence type="ECO:0000313" key="1">
    <source>
        <dbReference type="EMBL" id="MBU3028836.1"/>
    </source>
</evidence>
<evidence type="ECO:0000313" key="2">
    <source>
        <dbReference type="Proteomes" id="UP001166191"/>
    </source>
</evidence>
<name>A0ABS6AHJ2_9RHOB</name>
<dbReference type="Proteomes" id="UP001166191">
    <property type="component" value="Unassembled WGS sequence"/>
</dbReference>
<accession>A0ABS6AHJ2</accession>
<organism evidence="1 2">
    <name type="scientific">Paracoccus marinaquae</name>
    <dbReference type="NCBI Taxonomy" id="2841926"/>
    <lineage>
        <taxon>Bacteria</taxon>
        <taxon>Pseudomonadati</taxon>
        <taxon>Pseudomonadota</taxon>
        <taxon>Alphaproteobacteria</taxon>
        <taxon>Rhodobacterales</taxon>
        <taxon>Paracoccaceae</taxon>
        <taxon>Paracoccus</taxon>
    </lineage>
</organism>
<dbReference type="EMBL" id="JAHKNG010000002">
    <property type="protein sequence ID" value="MBU3028836.1"/>
    <property type="molecule type" value="Genomic_DNA"/>
</dbReference>
<reference evidence="1" key="1">
    <citation type="submission" date="2021-06" db="EMBL/GenBank/DDBJ databases">
        <title>Paracoccus bacterium XHP0099 sp. nov., isolated from the surface waters of the Yellow Sea.</title>
        <authorList>
            <person name="Xue H."/>
            <person name="Zhang D."/>
        </authorList>
    </citation>
    <scope>NUCLEOTIDE SEQUENCE</scope>
    <source>
        <strain evidence="1">XHP0099</strain>
    </source>
</reference>
<dbReference type="Pfam" id="PF13704">
    <property type="entry name" value="Glyco_tranf_2_4"/>
    <property type="match status" value="1"/>
</dbReference>
<protein>
    <submittedName>
        <fullName evidence="1">Glycosyltransferase family 2 protein</fullName>
    </submittedName>
</protein>
<keyword evidence="2" id="KW-1185">Reference proteome</keyword>
<comment type="caution">
    <text evidence="1">The sequence shown here is derived from an EMBL/GenBank/DDBJ whole genome shotgun (WGS) entry which is preliminary data.</text>
</comment>